<name>E3CY65_9BACT</name>
<evidence type="ECO:0000259" key="14">
    <source>
        <dbReference type="Pfam" id="PF02163"/>
    </source>
</evidence>
<dbReference type="EMBL" id="CM001022">
    <property type="protein sequence ID" value="EFQ23598.1"/>
    <property type="molecule type" value="Genomic_DNA"/>
</dbReference>
<proteinExistence type="inferred from homology"/>
<feature type="transmembrane region" description="Helical" evidence="13">
    <location>
        <begin position="12"/>
        <end position="36"/>
    </location>
</feature>
<keyword evidence="12 13" id="KW-0472">Membrane</keyword>
<keyword evidence="11" id="KW-0482">Metalloprotease</keyword>
<feature type="domain" description="Peptidase M50" evidence="14">
    <location>
        <begin position="127"/>
        <end position="163"/>
    </location>
</feature>
<dbReference type="InterPro" id="IPR008915">
    <property type="entry name" value="Peptidase_M50"/>
</dbReference>
<dbReference type="GO" id="GO:0006508">
    <property type="term" value="P:proteolysis"/>
    <property type="evidence" value="ECO:0007669"/>
    <property type="project" value="UniProtKB-KW"/>
</dbReference>
<comment type="subcellular location">
    <subcellularLocation>
        <location evidence="2">Cell membrane</location>
        <topology evidence="2">Multi-pass membrane protein</topology>
    </subcellularLocation>
</comment>
<evidence type="ECO:0000256" key="3">
    <source>
        <dbReference type="ARBA" id="ARBA00007931"/>
    </source>
</evidence>
<keyword evidence="16" id="KW-1185">Reference proteome</keyword>
<feature type="transmembrane region" description="Helical" evidence="13">
    <location>
        <begin position="169"/>
        <end position="190"/>
    </location>
</feature>
<dbReference type="STRING" id="584708.Apau_1172"/>
<dbReference type="PaxDb" id="584708-Apau_1172"/>
<evidence type="ECO:0000256" key="13">
    <source>
        <dbReference type="SAM" id="Phobius"/>
    </source>
</evidence>
<comment type="cofactor">
    <cofactor evidence="1">
        <name>Zn(2+)</name>
        <dbReference type="ChEBI" id="CHEBI:29105"/>
    </cofactor>
</comment>
<keyword evidence="10 13" id="KW-1133">Transmembrane helix</keyword>
<dbReference type="eggNOG" id="COG1994">
    <property type="taxonomic scope" value="Bacteria"/>
</dbReference>
<keyword evidence="5" id="KW-0645">Protease</keyword>
<evidence type="ECO:0000256" key="5">
    <source>
        <dbReference type="ARBA" id="ARBA00022670"/>
    </source>
</evidence>
<dbReference type="InterPro" id="IPR044537">
    <property type="entry name" value="Rip2-like"/>
</dbReference>
<evidence type="ECO:0000256" key="11">
    <source>
        <dbReference type="ARBA" id="ARBA00023049"/>
    </source>
</evidence>
<organism evidence="15 16">
    <name type="scientific">Aminomonas paucivorans DSM 12260</name>
    <dbReference type="NCBI Taxonomy" id="584708"/>
    <lineage>
        <taxon>Bacteria</taxon>
        <taxon>Thermotogati</taxon>
        <taxon>Synergistota</taxon>
        <taxon>Synergistia</taxon>
        <taxon>Synergistales</taxon>
        <taxon>Synergistaceae</taxon>
        <taxon>Aminomonas</taxon>
    </lineage>
</organism>
<dbReference type="InterPro" id="IPR052348">
    <property type="entry name" value="Metallopeptidase_M50B"/>
</dbReference>
<dbReference type="AlphaFoldDB" id="E3CY65"/>
<feature type="transmembrane region" description="Helical" evidence="13">
    <location>
        <begin position="94"/>
        <end position="118"/>
    </location>
</feature>
<comment type="similarity">
    <text evidence="3">Belongs to the peptidase M50B family.</text>
</comment>
<dbReference type="GO" id="GO:0046872">
    <property type="term" value="F:metal ion binding"/>
    <property type="evidence" value="ECO:0007669"/>
    <property type="project" value="UniProtKB-KW"/>
</dbReference>
<dbReference type="Pfam" id="PF02163">
    <property type="entry name" value="Peptidase_M50"/>
    <property type="match status" value="1"/>
</dbReference>
<evidence type="ECO:0000256" key="2">
    <source>
        <dbReference type="ARBA" id="ARBA00004651"/>
    </source>
</evidence>
<keyword evidence="9" id="KW-0862">Zinc</keyword>
<dbReference type="GO" id="GO:0005886">
    <property type="term" value="C:plasma membrane"/>
    <property type="evidence" value="ECO:0007669"/>
    <property type="project" value="UniProtKB-SubCell"/>
</dbReference>
<evidence type="ECO:0000313" key="15">
    <source>
        <dbReference type="EMBL" id="EFQ23598.1"/>
    </source>
</evidence>
<accession>E3CY65</accession>
<evidence type="ECO:0000256" key="9">
    <source>
        <dbReference type="ARBA" id="ARBA00022833"/>
    </source>
</evidence>
<feature type="transmembrane region" description="Helical" evidence="13">
    <location>
        <begin position="130"/>
        <end position="149"/>
    </location>
</feature>
<dbReference type="RefSeq" id="WP_006300799.1">
    <property type="nucleotide sequence ID" value="NZ_CM001022.1"/>
</dbReference>
<gene>
    <name evidence="15" type="ORF">Apau_1172</name>
</gene>
<evidence type="ECO:0000256" key="6">
    <source>
        <dbReference type="ARBA" id="ARBA00022692"/>
    </source>
</evidence>
<evidence type="ECO:0000256" key="4">
    <source>
        <dbReference type="ARBA" id="ARBA00022475"/>
    </source>
</evidence>
<dbReference type="GO" id="GO:0008237">
    <property type="term" value="F:metallopeptidase activity"/>
    <property type="evidence" value="ECO:0007669"/>
    <property type="project" value="UniProtKB-KW"/>
</dbReference>
<dbReference type="Proteomes" id="UP000005096">
    <property type="component" value="Chromosome"/>
</dbReference>
<dbReference type="OrthoDB" id="9800627at2"/>
<dbReference type="PANTHER" id="PTHR35864">
    <property type="entry name" value="ZINC METALLOPROTEASE MJ0611-RELATED"/>
    <property type="match status" value="1"/>
</dbReference>
<sequence>MFEATGDWAPRLANLLLSVPAVLWAITFHEFCHGYVAYRLGDPTAKLAGRLSLNPLHHLDPLGALMLLFFRFGWAKPVPIDARYFKNPKRDLVLVSLAGAAGNLLSAAACGVLIRLAPNLFLGNFALRQFMLLMVVMNVGLAVFNLIPIPPLDGSKLLYLFLPNRYLQGFFWLERYGMIVLMVLVLLDVIPRLMSPVVLLFVNLIL</sequence>
<dbReference type="CDD" id="cd06158">
    <property type="entry name" value="S2P-M50_like_1"/>
    <property type="match status" value="1"/>
</dbReference>
<evidence type="ECO:0000256" key="7">
    <source>
        <dbReference type="ARBA" id="ARBA00022723"/>
    </source>
</evidence>
<evidence type="ECO:0000256" key="1">
    <source>
        <dbReference type="ARBA" id="ARBA00001947"/>
    </source>
</evidence>
<dbReference type="PANTHER" id="PTHR35864:SF1">
    <property type="entry name" value="ZINC METALLOPROTEASE YWHC-RELATED"/>
    <property type="match status" value="1"/>
</dbReference>
<evidence type="ECO:0000313" key="16">
    <source>
        <dbReference type="Proteomes" id="UP000005096"/>
    </source>
</evidence>
<reference evidence="15 16" key="1">
    <citation type="journal article" date="2010" name="Stand. Genomic Sci.">
        <title>Non-contiguous finished genome sequence of Aminomonas paucivorans type strain (GLU-3).</title>
        <authorList>
            <person name="Pitluck S."/>
            <person name="Yasawong M."/>
            <person name="Held B."/>
            <person name="Lapidus A."/>
            <person name="Nolan M."/>
            <person name="Copeland A."/>
            <person name="Lucas S."/>
            <person name="Del Rio T.G."/>
            <person name="Tice H."/>
            <person name="Cheng J.F."/>
            <person name="Chertkov O."/>
            <person name="Goodwin L."/>
            <person name="Tapia R."/>
            <person name="Han C."/>
            <person name="Liolios K."/>
            <person name="Ivanova N."/>
            <person name="Mavromatis K."/>
            <person name="Ovchinnikova G."/>
            <person name="Pati A."/>
            <person name="Chen A."/>
            <person name="Palaniappan K."/>
            <person name="Land M."/>
            <person name="Hauser L."/>
            <person name="Chang Y.J."/>
            <person name="Jeffries C.D."/>
            <person name="Pukall R."/>
            <person name="Spring S."/>
            <person name="Rohde M."/>
            <person name="Sikorski J."/>
            <person name="Goker M."/>
            <person name="Woyke T."/>
            <person name="Bristow J."/>
            <person name="Eisen J.A."/>
            <person name="Markowitz V."/>
            <person name="Hugenholtz P."/>
            <person name="Kyrpides N.C."/>
            <person name="Klenk H.P."/>
        </authorList>
    </citation>
    <scope>NUCLEOTIDE SEQUENCE [LARGE SCALE GENOMIC DNA]</scope>
    <source>
        <strain evidence="15 16">DSM 12260</strain>
    </source>
</reference>
<keyword evidence="4" id="KW-1003">Cell membrane</keyword>
<evidence type="ECO:0000256" key="10">
    <source>
        <dbReference type="ARBA" id="ARBA00022989"/>
    </source>
</evidence>
<keyword evidence="7" id="KW-0479">Metal-binding</keyword>
<protein>
    <submittedName>
        <fullName evidence="15">Peptidase M50</fullName>
    </submittedName>
</protein>
<keyword evidence="8" id="KW-0378">Hydrolase</keyword>
<dbReference type="HOGENOM" id="CLU_086979_1_1_0"/>
<keyword evidence="6 13" id="KW-0812">Transmembrane</keyword>
<evidence type="ECO:0000256" key="12">
    <source>
        <dbReference type="ARBA" id="ARBA00023136"/>
    </source>
</evidence>
<evidence type="ECO:0000256" key="8">
    <source>
        <dbReference type="ARBA" id="ARBA00022801"/>
    </source>
</evidence>